<evidence type="ECO:0000313" key="7">
    <source>
        <dbReference type="EMBL" id="OGZ61907.1"/>
    </source>
</evidence>
<dbReference type="AlphaFoldDB" id="A0A1G2HHE8"/>
<keyword evidence="2" id="KW-1003">Cell membrane</keyword>
<comment type="caution">
    <text evidence="7">The sequence shown here is derived from an EMBL/GenBank/DDBJ whole genome shotgun (WGS) entry which is preliminary data.</text>
</comment>
<evidence type="ECO:0008006" key="9">
    <source>
        <dbReference type="Google" id="ProtNLM"/>
    </source>
</evidence>
<dbReference type="STRING" id="1802165.A3F94_00670"/>
<gene>
    <name evidence="7" type="ORF">A3F94_00670</name>
</gene>
<evidence type="ECO:0000256" key="2">
    <source>
        <dbReference type="ARBA" id="ARBA00022475"/>
    </source>
</evidence>
<feature type="transmembrane region" description="Helical" evidence="6">
    <location>
        <begin position="297"/>
        <end position="319"/>
    </location>
</feature>
<proteinExistence type="predicted"/>
<evidence type="ECO:0000256" key="5">
    <source>
        <dbReference type="ARBA" id="ARBA00023136"/>
    </source>
</evidence>
<comment type="subcellular location">
    <subcellularLocation>
        <location evidence="1">Cell membrane</location>
        <topology evidence="1">Multi-pass membrane protein</topology>
    </subcellularLocation>
</comment>
<evidence type="ECO:0000256" key="4">
    <source>
        <dbReference type="ARBA" id="ARBA00022989"/>
    </source>
</evidence>
<evidence type="ECO:0000256" key="6">
    <source>
        <dbReference type="SAM" id="Phobius"/>
    </source>
</evidence>
<dbReference type="GO" id="GO:0005886">
    <property type="term" value="C:plasma membrane"/>
    <property type="evidence" value="ECO:0007669"/>
    <property type="project" value="UniProtKB-SubCell"/>
</dbReference>
<feature type="transmembrane region" description="Helical" evidence="6">
    <location>
        <begin position="12"/>
        <end position="33"/>
    </location>
</feature>
<name>A0A1G2HHE8_9BACT</name>
<dbReference type="Proteomes" id="UP000176770">
    <property type="component" value="Unassembled WGS sequence"/>
</dbReference>
<evidence type="ECO:0000256" key="1">
    <source>
        <dbReference type="ARBA" id="ARBA00004651"/>
    </source>
</evidence>
<dbReference type="NCBIfam" id="TIGR00374">
    <property type="entry name" value="flippase-like domain"/>
    <property type="match status" value="1"/>
</dbReference>
<dbReference type="EMBL" id="MHOK01000013">
    <property type="protein sequence ID" value="OGZ61907.1"/>
    <property type="molecule type" value="Genomic_DNA"/>
</dbReference>
<protein>
    <recommendedName>
        <fullName evidence="9">TIGR00374 family protein</fullName>
    </recommendedName>
</protein>
<accession>A0A1G2HHE8</accession>
<keyword evidence="5 6" id="KW-0472">Membrane</keyword>
<reference evidence="7 8" key="1">
    <citation type="journal article" date="2016" name="Nat. Commun.">
        <title>Thousands of microbial genomes shed light on interconnected biogeochemical processes in an aquifer system.</title>
        <authorList>
            <person name="Anantharaman K."/>
            <person name="Brown C.T."/>
            <person name="Hug L.A."/>
            <person name="Sharon I."/>
            <person name="Castelle C.J."/>
            <person name="Probst A.J."/>
            <person name="Thomas B.C."/>
            <person name="Singh A."/>
            <person name="Wilkins M.J."/>
            <person name="Karaoz U."/>
            <person name="Brodie E.L."/>
            <person name="Williams K.H."/>
            <person name="Hubbard S.S."/>
            <person name="Banfield J.F."/>
        </authorList>
    </citation>
    <scope>NUCLEOTIDE SEQUENCE [LARGE SCALE GENOMIC DNA]</scope>
</reference>
<dbReference type="Pfam" id="PF03706">
    <property type="entry name" value="LPG_synthase_TM"/>
    <property type="match status" value="1"/>
</dbReference>
<feature type="transmembrane region" description="Helical" evidence="6">
    <location>
        <begin position="45"/>
        <end position="64"/>
    </location>
</feature>
<keyword evidence="3 6" id="KW-0812">Transmembrane</keyword>
<evidence type="ECO:0000313" key="8">
    <source>
        <dbReference type="Proteomes" id="UP000176770"/>
    </source>
</evidence>
<dbReference type="PANTHER" id="PTHR39087:SF2">
    <property type="entry name" value="UPF0104 MEMBRANE PROTEIN MJ1595"/>
    <property type="match status" value="1"/>
</dbReference>
<feature type="transmembrane region" description="Helical" evidence="6">
    <location>
        <begin position="157"/>
        <end position="179"/>
    </location>
</feature>
<dbReference type="InterPro" id="IPR022791">
    <property type="entry name" value="L-PG_synthase/AglD"/>
</dbReference>
<dbReference type="PANTHER" id="PTHR39087">
    <property type="entry name" value="UPF0104 MEMBRANE PROTEIN MJ1595"/>
    <property type="match status" value="1"/>
</dbReference>
<keyword evidence="4 6" id="KW-1133">Transmembrane helix</keyword>
<organism evidence="7 8">
    <name type="scientific">Candidatus Spechtbacteria bacterium RIFCSPLOWO2_12_FULL_38_22</name>
    <dbReference type="NCBI Taxonomy" id="1802165"/>
    <lineage>
        <taxon>Bacteria</taxon>
        <taxon>Candidatus Spechtiibacteriota</taxon>
    </lineage>
</organism>
<feature type="transmembrane region" description="Helical" evidence="6">
    <location>
        <begin position="76"/>
        <end position="99"/>
    </location>
</feature>
<evidence type="ECO:0000256" key="3">
    <source>
        <dbReference type="ARBA" id="ARBA00022692"/>
    </source>
</evidence>
<sequence length="344" mass="38795">MKIMKKTLPGFIFLGIGVFLILGLFFKISPFQIWQSILRFDLREFVVLLTLTFVAILIAVWRGKLILKSQGEDIKFWNLFFVGTAGVAFSYLTPLVYVGGEGVKGYLLNKQFNITWPKVAVYLTIDKLFEMTASFLVISAAVIAFVHRLGFPGLTKVMLTVVGLTGVIFVLFAIFYLVLFQKKRVFTKILQTIRLDKTKVGRGLIKAEGDILEFFDANSSYMWKAWFLSLLRQIFQVSRHILILFYLGKGLHFSASLMSLGGLYLGYSLPIPGALGVQEAFQSILFAIFGWGAEQGLAVSFILRGIDMFTVTVGVMVLFRYGIKFMARTTLELIEKAKWGTRSN</sequence>